<dbReference type="InterPro" id="IPR036770">
    <property type="entry name" value="Ankyrin_rpt-contain_sf"/>
</dbReference>
<feature type="region of interest" description="Disordered" evidence="4">
    <location>
        <begin position="31"/>
        <end position="50"/>
    </location>
</feature>
<dbReference type="PROSITE" id="PS50297">
    <property type="entry name" value="ANK_REP_REGION"/>
    <property type="match status" value="3"/>
</dbReference>
<feature type="repeat" description="ANK" evidence="3">
    <location>
        <begin position="123"/>
        <end position="155"/>
    </location>
</feature>
<evidence type="ECO:0000313" key="7">
    <source>
        <dbReference type="Proteomes" id="UP000230423"/>
    </source>
</evidence>
<dbReference type="OrthoDB" id="366390at2759"/>
<gene>
    <name evidence="6" type="ORF">TELCIR_02458</name>
</gene>
<dbReference type="Proteomes" id="UP000230423">
    <property type="component" value="Unassembled WGS sequence"/>
</dbReference>
<dbReference type="SMART" id="SM00253">
    <property type="entry name" value="SOCS"/>
    <property type="match status" value="1"/>
</dbReference>
<dbReference type="Pfam" id="PF12796">
    <property type="entry name" value="Ank_2"/>
    <property type="match status" value="2"/>
</dbReference>
<dbReference type="Gene3D" id="1.25.40.20">
    <property type="entry name" value="Ankyrin repeat-containing domain"/>
    <property type="match status" value="3"/>
</dbReference>
<protein>
    <submittedName>
        <fullName evidence="6">Ankyrin repeat protein</fullName>
    </submittedName>
</protein>
<dbReference type="InterPro" id="IPR036036">
    <property type="entry name" value="SOCS_box-like_dom_sf"/>
</dbReference>
<dbReference type="CDD" id="cd03587">
    <property type="entry name" value="SOCS"/>
    <property type="match status" value="1"/>
</dbReference>
<dbReference type="Gene3D" id="1.10.750.20">
    <property type="entry name" value="SOCS box"/>
    <property type="match status" value="1"/>
</dbReference>
<dbReference type="SUPFAM" id="SSF48403">
    <property type="entry name" value="Ankyrin repeat"/>
    <property type="match status" value="2"/>
</dbReference>
<reference evidence="6 7" key="1">
    <citation type="submission" date="2015-09" db="EMBL/GenBank/DDBJ databases">
        <title>Draft genome of the parasitic nematode Teladorsagia circumcincta isolate WARC Sus (inbred).</title>
        <authorList>
            <person name="Mitreva M."/>
        </authorList>
    </citation>
    <scope>NUCLEOTIDE SEQUENCE [LARGE SCALE GENOMIC DNA]</scope>
    <source>
        <strain evidence="6 7">S</strain>
    </source>
</reference>
<dbReference type="PANTHER" id="PTHR24198">
    <property type="entry name" value="ANKYRIN REPEAT AND PROTEIN KINASE DOMAIN-CONTAINING PROTEIN"/>
    <property type="match status" value="1"/>
</dbReference>
<feature type="compositionally biased region" description="Basic and acidic residues" evidence="4">
    <location>
        <begin position="33"/>
        <end position="42"/>
    </location>
</feature>
<sequence>MSSGTVSAGTRLPSRTRSLFTITLMWSTRAPATRHDSRESRRAKSPPLAVASSRHRVAPLLSTTISCFVQAQVQRGRLRDVLLLNICVGRQRQLADKITNYASLDEIRSLLICGAQPDGEVTRGLTPLHYACFINYVGAAKLLLTKGAKVDAVDEVGCSALHLCAEHGYYRMIKLLLQYTEAVQQYEIPVMEANGKYPSREHIDEPLRLAIKNGHYECARLLLENGASPNAIYFDGPEITHVSPLDTHFIALLLEYGADPNVFDRKGLTPIMKACRLKENGMEAIRILHKYGGDVNAQAHPRQDLRTPLHYALLSGSATLVKFLIELGANVTMPKGYNKPSIIDIAVLKDDPELLKIIIDAGADVNAIHTYIGSALHLAACSVLEHQYEILRLLLEAGADPNIQHRFDDGSQLKSPFVEYFRSRDEVDPRVVHLLLSYGAKVVMRSPISNTRGQLRNVLRLAATREQPQVLNSMLELGEDFDVNAIDRLPLPLALKGDILERAKNPASLQQLCRLSLRSMVAPFRPDVVSRLPIPTHMKEYVLGRSH</sequence>
<dbReference type="AlphaFoldDB" id="A0A2G9UZ14"/>
<evidence type="ECO:0000256" key="2">
    <source>
        <dbReference type="ARBA" id="ARBA00023043"/>
    </source>
</evidence>
<feature type="repeat" description="ANK" evidence="3">
    <location>
        <begin position="202"/>
        <end position="234"/>
    </location>
</feature>
<evidence type="ECO:0000259" key="5">
    <source>
        <dbReference type="PROSITE" id="PS50225"/>
    </source>
</evidence>
<evidence type="ECO:0000256" key="4">
    <source>
        <dbReference type="SAM" id="MobiDB-lite"/>
    </source>
</evidence>
<organism evidence="6 7">
    <name type="scientific">Teladorsagia circumcincta</name>
    <name type="common">Brown stomach worm</name>
    <name type="synonym">Ostertagia circumcincta</name>
    <dbReference type="NCBI Taxonomy" id="45464"/>
    <lineage>
        <taxon>Eukaryota</taxon>
        <taxon>Metazoa</taxon>
        <taxon>Ecdysozoa</taxon>
        <taxon>Nematoda</taxon>
        <taxon>Chromadorea</taxon>
        <taxon>Rhabditida</taxon>
        <taxon>Rhabditina</taxon>
        <taxon>Rhabditomorpha</taxon>
        <taxon>Strongyloidea</taxon>
        <taxon>Trichostrongylidae</taxon>
        <taxon>Teladorsagia</taxon>
    </lineage>
</organism>
<dbReference type="Pfam" id="PF07525">
    <property type="entry name" value="SOCS_box"/>
    <property type="match status" value="1"/>
</dbReference>
<evidence type="ECO:0000256" key="3">
    <source>
        <dbReference type="PROSITE-ProRule" id="PRU00023"/>
    </source>
</evidence>
<feature type="domain" description="SOCS box" evidence="5">
    <location>
        <begin position="488"/>
        <end position="547"/>
    </location>
</feature>
<dbReference type="InterPro" id="IPR001496">
    <property type="entry name" value="SOCS_box"/>
</dbReference>
<dbReference type="SMART" id="SM00969">
    <property type="entry name" value="SOCS_box"/>
    <property type="match status" value="1"/>
</dbReference>
<dbReference type="PROSITE" id="PS50088">
    <property type="entry name" value="ANK_REPEAT"/>
    <property type="match status" value="5"/>
</dbReference>
<feature type="repeat" description="ANK" evidence="3">
    <location>
        <begin position="374"/>
        <end position="406"/>
    </location>
</feature>
<dbReference type="InterPro" id="IPR002110">
    <property type="entry name" value="Ankyrin_rpt"/>
</dbReference>
<dbReference type="SMART" id="SM00248">
    <property type="entry name" value="ANK"/>
    <property type="match status" value="9"/>
</dbReference>
<evidence type="ECO:0000256" key="1">
    <source>
        <dbReference type="ARBA" id="ARBA00022737"/>
    </source>
</evidence>
<dbReference type="PROSITE" id="PS50225">
    <property type="entry name" value="SOCS"/>
    <property type="match status" value="1"/>
</dbReference>
<dbReference type="PRINTS" id="PR01415">
    <property type="entry name" value="ANKYRIN"/>
</dbReference>
<keyword evidence="1" id="KW-0677">Repeat</keyword>
<accession>A0A2G9UZ14</accession>
<dbReference type="EMBL" id="KZ345136">
    <property type="protein sequence ID" value="PIO75499.1"/>
    <property type="molecule type" value="Genomic_DNA"/>
</dbReference>
<evidence type="ECO:0000313" key="6">
    <source>
        <dbReference type="EMBL" id="PIO75499.1"/>
    </source>
</evidence>
<name>A0A2G9UZ14_TELCI</name>
<feature type="repeat" description="ANK" evidence="3">
    <location>
        <begin position="304"/>
        <end position="336"/>
    </location>
</feature>
<keyword evidence="7" id="KW-1185">Reference proteome</keyword>
<dbReference type="SUPFAM" id="SSF158235">
    <property type="entry name" value="SOCS box-like"/>
    <property type="match status" value="1"/>
</dbReference>
<dbReference type="Pfam" id="PF00023">
    <property type="entry name" value="Ank"/>
    <property type="match status" value="2"/>
</dbReference>
<proteinExistence type="predicted"/>
<dbReference type="GO" id="GO:0035556">
    <property type="term" value="P:intracellular signal transduction"/>
    <property type="evidence" value="ECO:0007669"/>
    <property type="project" value="InterPro"/>
</dbReference>
<dbReference type="PANTHER" id="PTHR24198:SF165">
    <property type="entry name" value="ANKYRIN REPEAT-CONTAINING PROTEIN-RELATED"/>
    <property type="match status" value="1"/>
</dbReference>
<feature type="repeat" description="ANK" evidence="3">
    <location>
        <begin position="338"/>
        <end position="370"/>
    </location>
</feature>
<keyword evidence="2 3" id="KW-0040">ANK repeat</keyword>